<protein>
    <submittedName>
        <fullName evidence="1">Uncharacterized protein</fullName>
    </submittedName>
</protein>
<organism evidence="1">
    <name type="scientific">marine sediment metagenome</name>
    <dbReference type="NCBI Taxonomy" id="412755"/>
    <lineage>
        <taxon>unclassified sequences</taxon>
        <taxon>metagenomes</taxon>
        <taxon>ecological metagenomes</taxon>
    </lineage>
</organism>
<dbReference type="InterPro" id="IPR013320">
    <property type="entry name" value="ConA-like_dom_sf"/>
</dbReference>
<dbReference type="AlphaFoldDB" id="A0A0F8ZRV2"/>
<name>A0A0F8ZRV2_9ZZZZ</name>
<dbReference type="EMBL" id="LAZR01061886">
    <property type="protein sequence ID" value="KKK62671.1"/>
    <property type="molecule type" value="Genomic_DNA"/>
</dbReference>
<evidence type="ECO:0000313" key="1">
    <source>
        <dbReference type="EMBL" id="KKK62671.1"/>
    </source>
</evidence>
<reference evidence="1" key="1">
    <citation type="journal article" date="2015" name="Nature">
        <title>Complex archaea that bridge the gap between prokaryotes and eukaryotes.</title>
        <authorList>
            <person name="Spang A."/>
            <person name="Saw J.H."/>
            <person name="Jorgensen S.L."/>
            <person name="Zaremba-Niedzwiedzka K."/>
            <person name="Martijn J."/>
            <person name="Lind A.E."/>
            <person name="van Eijk R."/>
            <person name="Schleper C."/>
            <person name="Guy L."/>
            <person name="Ettema T.J."/>
        </authorList>
    </citation>
    <scope>NUCLEOTIDE SEQUENCE</scope>
</reference>
<feature type="non-terminal residue" evidence="1">
    <location>
        <position position="233"/>
    </location>
</feature>
<gene>
    <name evidence="1" type="ORF">LCGC14_3001990</name>
</gene>
<sequence>MALTDSMTAYWSLEDNAANTTVVDDHSTNDGTASTNTTNLNVTGKVNDGMHFDGSSENINMGNYNDMKTISFWFKVGDSSGGDIFIAGERLRSTELAGDWDCRIFNDGTIVIDWFTPTGKFVQGSVAVTPILATIVTTVVNPIEIRSSISITSVIASAIADVLDPTDVANSLSITPVLAAAVTDVVDPSVLIEGAGLSVTPTVASAVTSTINPTIERGSISITPELAIAYTDT</sequence>
<comment type="caution">
    <text evidence="1">The sequence shown here is derived from an EMBL/GenBank/DDBJ whole genome shotgun (WGS) entry which is preliminary data.</text>
</comment>
<accession>A0A0F8ZRV2</accession>
<proteinExistence type="predicted"/>
<dbReference type="SUPFAM" id="SSF49899">
    <property type="entry name" value="Concanavalin A-like lectins/glucanases"/>
    <property type="match status" value="1"/>
</dbReference>
<dbReference type="Gene3D" id="2.60.120.200">
    <property type="match status" value="1"/>
</dbReference>